<protein>
    <submittedName>
        <fullName evidence="1">Uncharacterized protein</fullName>
    </submittedName>
</protein>
<reference evidence="1" key="1">
    <citation type="submission" date="2023-05" db="EMBL/GenBank/DDBJ databases">
        <authorList>
            <person name="Stuckert A."/>
        </authorList>
    </citation>
    <scope>NUCLEOTIDE SEQUENCE</scope>
</reference>
<sequence length="105" mass="12246">MEADIMRRLREQLKQHKFDLQNRLSAGEISVDEVEYITEENLQEAVRQLVLGIENVKVSYYNKSLLLQRMQVFYSIQHKLLEKNADSEAITKIMNHSLAIASLIL</sequence>
<organism evidence="1 2">
    <name type="scientific">Staurois parvus</name>
    <dbReference type="NCBI Taxonomy" id="386267"/>
    <lineage>
        <taxon>Eukaryota</taxon>
        <taxon>Metazoa</taxon>
        <taxon>Chordata</taxon>
        <taxon>Craniata</taxon>
        <taxon>Vertebrata</taxon>
        <taxon>Euteleostomi</taxon>
        <taxon>Amphibia</taxon>
        <taxon>Batrachia</taxon>
        <taxon>Anura</taxon>
        <taxon>Neobatrachia</taxon>
        <taxon>Ranoidea</taxon>
        <taxon>Ranidae</taxon>
        <taxon>Staurois</taxon>
    </lineage>
</organism>
<gene>
    <name evidence="1" type="ORF">SPARVUS_LOCUS2727264</name>
</gene>
<dbReference type="InterPro" id="IPR040034">
    <property type="entry name" value="CENP-H"/>
</dbReference>
<comment type="caution">
    <text evidence="1">The sequence shown here is derived from an EMBL/GenBank/DDBJ whole genome shotgun (WGS) entry which is preliminary data.</text>
</comment>
<feature type="non-terminal residue" evidence="1">
    <location>
        <position position="105"/>
    </location>
</feature>
<name>A0ABN9BE08_9NEOB</name>
<evidence type="ECO:0000313" key="2">
    <source>
        <dbReference type="Proteomes" id="UP001162483"/>
    </source>
</evidence>
<proteinExistence type="predicted"/>
<dbReference type="Proteomes" id="UP001162483">
    <property type="component" value="Unassembled WGS sequence"/>
</dbReference>
<dbReference type="PANTHER" id="PTHR48122:SF1">
    <property type="entry name" value="CENTROMERE PROTEIN H"/>
    <property type="match status" value="1"/>
</dbReference>
<dbReference type="PANTHER" id="PTHR48122">
    <property type="entry name" value="CENTROMERE PROTEIN H"/>
    <property type="match status" value="1"/>
</dbReference>
<evidence type="ECO:0000313" key="1">
    <source>
        <dbReference type="EMBL" id="CAI9545778.1"/>
    </source>
</evidence>
<dbReference type="EMBL" id="CATNWA010003574">
    <property type="protein sequence ID" value="CAI9545778.1"/>
    <property type="molecule type" value="Genomic_DNA"/>
</dbReference>
<accession>A0ABN9BE08</accession>
<keyword evidence="2" id="KW-1185">Reference proteome</keyword>